<dbReference type="GO" id="GO:0051536">
    <property type="term" value="F:iron-sulfur cluster binding"/>
    <property type="evidence" value="ECO:0007669"/>
    <property type="project" value="UniProtKB-KW"/>
</dbReference>
<dbReference type="GO" id="GO:0016491">
    <property type="term" value="F:oxidoreductase activity"/>
    <property type="evidence" value="ECO:0007669"/>
    <property type="project" value="InterPro"/>
</dbReference>
<evidence type="ECO:0000256" key="4">
    <source>
        <dbReference type="ARBA" id="ARBA00023004"/>
    </source>
</evidence>
<sequence>MLIKETDINDELFSLMVLPTMNCNFKCWYCYESHIKGSKMQEPALNKIKLLLNNKFNTMQNMKNFHLSYFGGEPLLYFDDVVLPTLRHTYNLSKQHNISLFTHFTTNGFLINDYVMENLVKYEVNSFQITFDGNKENHNKVRYVSKTRGSYDGIVSNIKRLVRSNIKVSLRINYTNDNIDGLYDILDSFQDLSMDNRKKITLHMQRVWQEKKTEGLFQKSRQVSDKFNEFGFQLPNPKALNTLRQSCYADKKYQAAINYNGDVFKCNARDFKKENREGILNDKGEIEWNAQFYDRMSIKLKNKPCQECSIMPICGGGACSQYALERKNEDFCIHDFDEKSKKNVILEMFLNGDHTRV</sequence>
<comment type="caution">
    <text evidence="8">The sequence shown here is derived from an EMBL/GenBank/DDBJ whole genome shotgun (WGS) entry which is preliminary data.</text>
</comment>
<evidence type="ECO:0000256" key="1">
    <source>
        <dbReference type="ARBA" id="ARBA00001966"/>
    </source>
</evidence>
<evidence type="ECO:0000313" key="8">
    <source>
        <dbReference type="EMBL" id="GAL77299.1"/>
    </source>
</evidence>
<gene>
    <name evidence="8" type="ORF">JCM19274_5012</name>
</gene>
<dbReference type="SFLD" id="SFLDS00029">
    <property type="entry name" value="Radical_SAM"/>
    <property type="match status" value="1"/>
</dbReference>
<name>A0A090WPG6_9FLAO</name>
<accession>A0A090WPG6</accession>
<dbReference type="EMBL" id="BBNU01000001">
    <property type="protein sequence ID" value="GAL77299.1"/>
    <property type="molecule type" value="Genomic_DNA"/>
</dbReference>
<comment type="similarity">
    <text evidence="6">Belongs to the radical SAM superfamily. Anaerobic sulfatase-maturating enzyme family.</text>
</comment>
<comment type="cofactor">
    <cofactor evidence="1">
        <name>[4Fe-4S] cluster</name>
        <dbReference type="ChEBI" id="CHEBI:49883"/>
    </cofactor>
</comment>
<dbReference type="SFLD" id="SFLDG01067">
    <property type="entry name" value="SPASM/twitch_domain_containing"/>
    <property type="match status" value="1"/>
</dbReference>
<evidence type="ECO:0000256" key="3">
    <source>
        <dbReference type="ARBA" id="ARBA00022723"/>
    </source>
</evidence>
<dbReference type="Proteomes" id="UP000029643">
    <property type="component" value="Unassembled WGS sequence"/>
</dbReference>
<dbReference type="UniPathway" id="UPA00782"/>
<keyword evidence="2" id="KW-0949">S-adenosyl-L-methionine</keyword>
<evidence type="ECO:0000313" key="9">
    <source>
        <dbReference type="Proteomes" id="UP000029643"/>
    </source>
</evidence>
<proteinExistence type="inferred from homology"/>
<evidence type="ECO:0000256" key="5">
    <source>
        <dbReference type="ARBA" id="ARBA00023014"/>
    </source>
</evidence>
<organism evidence="8 9">
    <name type="scientific">Algibacter lectus</name>
    <dbReference type="NCBI Taxonomy" id="221126"/>
    <lineage>
        <taxon>Bacteria</taxon>
        <taxon>Pseudomonadati</taxon>
        <taxon>Bacteroidota</taxon>
        <taxon>Flavobacteriia</taxon>
        <taxon>Flavobacteriales</taxon>
        <taxon>Flavobacteriaceae</taxon>
        <taxon>Algibacter</taxon>
    </lineage>
</organism>
<keyword evidence="3" id="KW-0479">Metal-binding</keyword>
<dbReference type="CDD" id="cd01335">
    <property type="entry name" value="Radical_SAM"/>
    <property type="match status" value="1"/>
</dbReference>
<dbReference type="PANTHER" id="PTHR43273:SF3">
    <property type="entry name" value="ANAEROBIC SULFATASE-MATURATING ENZYME HOMOLOG ASLB-RELATED"/>
    <property type="match status" value="1"/>
</dbReference>
<dbReference type="InterPro" id="IPR058240">
    <property type="entry name" value="rSAM_sf"/>
</dbReference>
<dbReference type="AlphaFoldDB" id="A0A090WPG6"/>
<evidence type="ECO:0000259" key="7">
    <source>
        <dbReference type="Pfam" id="PF04055"/>
    </source>
</evidence>
<dbReference type="InterPro" id="IPR023885">
    <property type="entry name" value="4Fe4S-binding_SPASM_dom"/>
</dbReference>
<reference evidence="8 9" key="1">
    <citation type="journal article" date="2014" name="Genome Announc.">
        <title>Draft Genome Sequences of Marine Flavobacterium Algibacter lectus Strains SS8 and NR4.</title>
        <authorList>
            <person name="Takatani N."/>
            <person name="Nakanishi M."/>
            <person name="Meirelles P."/>
            <person name="Mino S."/>
            <person name="Suda W."/>
            <person name="Oshima K."/>
            <person name="Hattori M."/>
            <person name="Ohkuma M."/>
            <person name="Hosokawa M."/>
            <person name="Miyashita K."/>
            <person name="Thompson F.L."/>
            <person name="Niwa A."/>
            <person name="Sawabe T."/>
            <person name="Sawabe T."/>
        </authorList>
    </citation>
    <scope>NUCLEOTIDE SEQUENCE [LARGE SCALE GENOMIC DNA]</scope>
    <source>
        <strain evidence="9">JCM19274</strain>
    </source>
</reference>
<dbReference type="InterPro" id="IPR023867">
    <property type="entry name" value="Sulphatase_maturase_rSAM"/>
</dbReference>
<dbReference type="PANTHER" id="PTHR43273">
    <property type="entry name" value="ANAEROBIC SULFATASE-MATURATING ENZYME HOMOLOG ASLB-RELATED"/>
    <property type="match status" value="1"/>
</dbReference>
<dbReference type="Pfam" id="PF04055">
    <property type="entry name" value="Radical_SAM"/>
    <property type="match status" value="1"/>
</dbReference>
<dbReference type="GO" id="GO:0046872">
    <property type="term" value="F:metal ion binding"/>
    <property type="evidence" value="ECO:0007669"/>
    <property type="project" value="UniProtKB-KW"/>
</dbReference>
<dbReference type="NCBIfam" id="TIGR04085">
    <property type="entry name" value="rSAM_more_4Fe4S"/>
    <property type="match status" value="1"/>
</dbReference>
<dbReference type="SUPFAM" id="SSF102114">
    <property type="entry name" value="Radical SAM enzymes"/>
    <property type="match status" value="1"/>
</dbReference>
<evidence type="ECO:0000256" key="6">
    <source>
        <dbReference type="ARBA" id="ARBA00023601"/>
    </source>
</evidence>
<dbReference type="Gene3D" id="3.20.20.70">
    <property type="entry name" value="Aldolase class I"/>
    <property type="match status" value="1"/>
</dbReference>
<keyword evidence="4" id="KW-0408">Iron</keyword>
<keyword evidence="5" id="KW-0411">Iron-sulfur</keyword>
<protein>
    <submittedName>
        <fullName evidence="8">Arylsulfatase regulator</fullName>
    </submittedName>
</protein>
<evidence type="ECO:0000256" key="2">
    <source>
        <dbReference type="ARBA" id="ARBA00022691"/>
    </source>
</evidence>
<feature type="domain" description="Radical SAM core" evidence="7">
    <location>
        <begin position="18"/>
        <end position="183"/>
    </location>
</feature>
<dbReference type="InterPro" id="IPR013785">
    <property type="entry name" value="Aldolase_TIM"/>
</dbReference>
<dbReference type="InterPro" id="IPR007197">
    <property type="entry name" value="rSAM"/>
</dbReference>